<protein>
    <submittedName>
        <fullName evidence="1">Uncharacterized protein</fullName>
    </submittedName>
</protein>
<organism evidence="1 2">
    <name type="scientific">Xylella taiwanensis</name>
    <dbReference type="NCBI Taxonomy" id="1444770"/>
    <lineage>
        <taxon>Bacteria</taxon>
        <taxon>Pseudomonadati</taxon>
        <taxon>Pseudomonadota</taxon>
        <taxon>Gammaproteobacteria</taxon>
        <taxon>Lysobacterales</taxon>
        <taxon>Lysobacteraceae</taxon>
        <taxon>Xylella</taxon>
    </lineage>
</organism>
<name>Z9JJG4_9GAMM</name>
<dbReference type="EMBL" id="JDSQ01000008">
    <property type="protein sequence ID" value="EWS78339.1"/>
    <property type="molecule type" value="Genomic_DNA"/>
</dbReference>
<proteinExistence type="predicted"/>
<dbReference type="AlphaFoldDB" id="Z9JJG4"/>
<dbReference type="STRING" id="1444770.AF72_06100"/>
<reference evidence="1 2" key="1">
    <citation type="journal article" date="2014" name="Genome Announc.">
        <title>Draft Genome Sequence of Xylella fastidiosa Pear Leaf Scorch Strain in Taiwan.</title>
        <authorList>
            <person name="Su C.C."/>
            <person name="Deng W.L."/>
            <person name="Jan F.J."/>
            <person name="Chang C.J."/>
            <person name="Huang H."/>
            <person name="Chen J."/>
        </authorList>
    </citation>
    <scope>NUCLEOTIDE SEQUENCE [LARGE SCALE GENOMIC DNA]</scope>
    <source>
        <strain evidence="1 2">PLS229</strain>
    </source>
</reference>
<accession>Z9JJG4</accession>
<dbReference type="PATRIC" id="fig|1444770.3.peg.1453"/>
<dbReference type="Proteomes" id="UP000020406">
    <property type="component" value="Unassembled WGS sequence"/>
</dbReference>
<evidence type="ECO:0000313" key="1">
    <source>
        <dbReference type="EMBL" id="EWS78339.1"/>
    </source>
</evidence>
<comment type="caution">
    <text evidence="1">The sequence shown here is derived from an EMBL/GenBank/DDBJ whole genome shotgun (WGS) entry which is preliminary data.</text>
</comment>
<sequence length="41" mass="4534">MATLIGFAVYGWDAELVLLCHLVRLTAEISRSDRDEVPESG</sequence>
<gene>
    <name evidence="1" type="ORF">AF72_06100</name>
</gene>
<evidence type="ECO:0000313" key="2">
    <source>
        <dbReference type="Proteomes" id="UP000020406"/>
    </source>
</evidence>